<reference evidence="6 7" key="1">
    <citation type="submission" date="2019-06" db="EMBL/GenBank/DDBJ databases">
        <title>Sequencing the genomes of 1000 actinobacteria strains.</title>
        <authorList>
            <person name="Klenk H.-P."/>
        </authorList>
    </citation>
    <scope>NUCLEOTIDE SEQUENCE [LARGE SCALE GENOMIC DNA]</scope>
    <source>
        <strain evidence="6 7">DSM 103495</strain>
    </source>
</reference>
<dbReference type="Pfam" id="PF06441">
    <property type="entry name" value="EHN"/>
    <property type="match status" value="1"/>
</dbReference>
<evidence type="ECO:0000259" key="5">
    <source>
        <dbReference type="Pfam" id="PF06441"/>
    </source>
</evidence>
<dbReference type="InterPro" id="IPR016292">
    <property type="entry name" value="Epoxide_hydrolase"/>
</dbReference>
<feature type="compositionally biased region" description="Low complexity" evidence="4">
    <location>
        <begin position="227"/>
        <end position="271"/>
    </location>
</feature>
<name>A0A543EXA6_9NOCA</name>
<evidence type="ECO:0000256" key="2">
    <source>
        <dbReference type="ARBA" id="ARBA00022797"/>
    </source>
</evidence>
<proteinExistence type="inferred from homology"/>
<organism evidence="6 7">
    <name type="scientific">Nocardia bhagyanarayanae</name>
    <dbReference type="NCBI Taxonomy" id="1215925"/>
    <lineage>
        <taxon>Bacteria</taxon>
        <taxon>Bacillati</taxon>
        <taxon>Actinomycetota</taxon>
        <taxon>Actinomycetes</taxon>
        <taxon>Mycobacteriales</taxon>
        <taxon>Nocardiaceae</taxon>
        <taxon>Nocardia</taxon>
    </lineage>
</organism>
<dbReference type="Proteomes" id="UP000316331">
    <property type="component" value="Unassembled WGS sequence"/>
</dbReference>
<evidence type="ECO:0000256" key="3">
    <source>
        <dbReference type="ARBA" id="ARBA00022801"/>
    </source>
</evidence>
<feature type="compositionally biased region" description="Gly residues" evidence="4">
    <location>
        <begin position="301"/>
        <end position="327"/>
    </location>
</feature>
<evidence type="ECO:0000313" key="6">
    <source>
        <dbReference type="EMBL" id="TQM26202.1"/>
    </source>
</evidence>
<dbReference type="Gene3D" id="3.40.50.1820">
    <property type="entry name" value="alpha/beta hydrolase"/>
    <property type="match status" value="2"/>
</dbReference>
<keyword evidence="7" id="KW-1185">Reference proteome</keyword>
<keyword evidence="2" id="KW-0058">Aromatic hydrocarbons catabolism</keyword>
<protein>
    <submittedName>
        <fullName evidence="6">Epoxide hydrolase-like protein</fullName>
    </submittedName>
</protein>
<feature type="region of interest" description="Disordered" evidence="4">
    <location>
        <begin position="213"/>
        <end position="360"/>
    </location>
</feature>
<feature type="domain" description="Epoxide hydrolase N-terminal" evidence="5">
    <location>
        <begin position="7"/>
        <end position="112"/>
    </location>
</feature>
<dbReference type="PANTHER" id="PTHR21661">
    <property type="entry name" value="EPOXIDE HYDROLASE 1-RELATED"/>
    <property type="match status" value="1"/>
</dbReference>
<dbReference type="PANTHER" id="PTHR21661:SF35">
    <property type="entry name" value="EPOXIDE HYDROLASE"/>
    <property type="match status" value="1"/>
</dbReference>
<evidence type="ECO:0000256" key="1">
    <source>
        <dbReference type="ARBA" id="ARBA00010088"/>
    </source>
</evidence>
<dbReference type="InterPro" id="IPR010497">
    <property type="entry name" value="Epoxide_hydro_N"/>
</dbReference>
<dbReference type="AlphaFoldDB" id="A0A543EXA6"/>
<comment type="similarity">
    <text evidence="1">Belongs to the peptidase S33 family.</text>
</comment>
<evidence type="ECO:0000256" key="4">
    <source>
        <dbReference type="SAM" id="MobiDB-lite"/>
    </source>
</evidence>
<evidence type="ECO:0000313" key="7">
    <source>
        <dbReference type="Proteomes" id="UP000316331"/>
    </source>
</evidence>
<dbReference type="InterPro" id="IPR029058">
    <property type="entry name" value="AB_hydrolase_fold"/>
</dbReference>
<dbReference type="SUPFAM" id="SSF53474">
    <property type="entry name" value="alpha/beta-Hydrolases"/>
    <property type="match status" value="2"/>
</dbReference>
<dbReference type="EMBL" id="VFPG01000002">
    <property type="protein sequence ID" value="TQM26202.1"/>
    <property type="molecule type" value="Genomic_DNA"/>
</dbReference>
<gene>
    <name evidence="6" type="ORF">FB390_6382</name>
</gene>
<sequence length="519" mass="54356">MTTEQDIRPFRIEIPQARIDRLHARLADTLWPDELPGVGWDKGMPVSYLKPLAEYWRTGYDWRAAEARLNELPQFVTEIDGEQVHFLHVRSPEPDALPLVLSHGWPATFVEFLDVLGPLSDPRAHGGDPADAFHLVVPSLPGFAFSGVGSKVGEGSTEHYAQVVAKLMARLGYDRYGAQGGDAGYFVSTELGRIATDHVVGIHVNGPITIPSWDAESWGGEGGESSEGGAQSWGPAEGGESAAAGGAQSTSGAEGGAESWSGTEGVGSASGASGGVGTQSRGAAAVGDQLPADGTRAGSAGDAGGRGSAQSGGEGGDQSWGGDGGAGRDVSAESSGAAESGDQSWGGAESGGQSGYSPEDQAKLEKLTGEESFTRFGYAMVQAGRPQTLAIGMHDSPAGMLAWIVDMFQRWTNPAIELPEDAVDRDALLTNVSLYWFTGTFASSIRLYGEGEAWGGAAKNSGVPTAAAIFPGDLSIRKIAEEQHNIVRWTEFDRGGHFAAMEAPDLLTEDVRAFFRTLR</sequence>
<feature type="compositionally biased region" description="Low complexity" evidence="4">
    <location>
        <begin position="328"/>
        <end position="341"/>
    </location>
</feature>
<accession>A0A543EXA6</accession>
<dbReference type="PIRSF" id="PIRSF001112">
    <property type="entry name" value="Epoxide_hydrolase"/>
    <property type="match status" value="1"/>
</dbReference>
<dbReference type="GO" id="GO:0004301">
    <property type="term" value="F:epoxide hydrolase activity"/>
    <property type="evidence" value="ECO:0007669"/>
    <property type="project" value="TreeGrafter"/>
</dbReference>
<dbReference type="RefSeq" id="WP_342780461.1">
    <property type="nucleotide sequence ID" value="NZ_VFPG01000002.1"/>
</dbReference>
<keyword evidence="3 6" id="KW-0378">Hydrolase</keyword>
<dbReference type="GO" id="GO:0097176">
    <property type="term" value="P:epoxide metabolic process"/>
    <property type="evidence" value="ECO:0007669"/>
    <property type="project" value="TreeGrafter"/>
</dbReference>
<comment type="caution">
    <text evidence="6">The sequence shown here is derived from an EMBL/GenBank/DDBJ whole genome shotgun (WGS) entry which is preliminary data.</text>
</comment>